<proteinExistence type="predicted"/>
<dbReference type="Proteomes" id="UP000836597">
    <property type="component" value="Chromosome"/>
</dbReference>
<dbReference type="Proteomes" id="UP001071230">
    <property type="component" value="Unassembled WGS sequence"/>
</dbReference>
<reference evidence="1" key="2">
    <citation type="submission" date="2020-01" db="EMBL/GenBank/DDBJ databases">
        <authorList>
            <person name="Hornung B."/>
        </authorList>
    </citation>
    <scope>NUCLEOTIDE SEQUENCE</scope>
    <source>
        <strain evidence="1">PacBioINE</strain>
    </source>
</reference>
<accession>A0A8S0W354</accession>
<evidence type="ECO:0000313" key="3">
    <source>
        <dbReference type="Proteomes" id="UP001071230"/>
    </source>
</evidence>
<reference evidence="2" key="1">
    <citation type="submission" date="2014-11" db="EMBL/GenBank/DDBJ databases">
        <authorList>
            <person name="Hornung B.V."/>
        </authorList>
    </citation>
    <scope>NUCLEOTIDE SEQUENCE</scope>
    <source>
        <strain evidence="2">INE</strain>
    </source>
</reference>
<dbReference type="EMBL" id="CDGJ01000095">
    <property type="protein sequence ID" value="CEJ08772.1"/>
    <property type="molecule type" value="Genomic_DNA"/>
</dbReference>
<evidence type="ECO:0000313" key="1">
    <source>
        <dbReference type="EMBL" id="CAA7601318.1"/>
    </source>
</evidence>
<dbReference type="EMBL" id="LR746496">
    <property type="protein sequence ID" value="CAA7601318.1"/>
    <property type="molecule type" value="Genomic_DNA"/>
</dbReference>
<sequence length="208" mass="23394">MPGIHTDVFRSQGVGQGTVCKPTFSGQSNYQMPIFLFARGEFKETKITRQNNDVIMKAMAETFKDKSLKVFGLNTAGIKAVIPTVLPVLEVKENRTDYIFLLEDETLLHLEFMTTAGFEDLKRFVLYDARLLQRGLLTGEIKATQEAIALYLTIRYGEASKSLQDTVQRLQDLNVLEQLLKALYAAANFSEAQAAIKRFTSYKPATPQ</sequence>
<gene>
    <name evidence="1" type="ORF">DEACI_1984</name>
    <name evidence="2" type="ORF">DEACI_3252</name>
</gene>
<protein>
    <submittedName>
        <fullName evidence="1">Uncharacterized protein</fullName>
    </submittedName>
</protein>
<dbReference type="KEGG" id="aacx:DEACI_1984"/>
<keyword evidence="3" id="KW-1185">Reference proteome</keyword>
<organism evidence="1">
    <name type="scientific">Acididesulfobacillus acetoxydans</name>
    <dbReference type="NCBI Taxonomy" id="1561005"/>
    <lineage>
        <taxon>Bacteria</taxon>
        <taxon>Bacillati</taxon>
        <taxon>Bacillota</taxon>
        <taxon>Clostridia</taxon>
        <taxon>Eubacteriales</taxon>
        <taxon>Peptococcaceae</taxon>
        <taxon>Acididesulfobacillus</taxon>
    </lineage>
</organism>
<evidence type="ECO:0000313" key="2">
    <source>
        <dbReference type="EMBL" id="CEJ08772.1"/>
    </source>
</evidence>
<name>A0A8S0W354_9FIRM</name>
<dbReference type="AlphaFoldDB" id="A0A8S0W354"/>